<dbReference type="AlphaFoldDB" id="A0A0D8ZZ10"/>
<evidence type="ECO:0000256" key="1">
    <source>
        <dbReference type="ARBA" id="ARBA00012513"/>
    </source>
</evidence>
<dbReference type="PROSITE" id="PS50011">
    <property type="entry name" value="PROTEIN_KINASE_DOM"/>
    <property type="match status" value="1"/>
</dbReference>
<dbReference type="Gene3D" id="3.30.200.20">
    <property type="entry name" value="Phosphorylase Kinase, domain 1"/>
    <property type="match status" value="1"/>
</dbReference>
<feature type="transmembrane region" description="Helical" evidence="9">
    <location>
        <begin position="296"/>
        <end position="313"/>
    </location>
</feature>
<dbReference type="PATRIC" id="fig|1618023.3.peg.1238"/>
<comment type="caution">
    <text evidence="11">The sequence shown here is derived from an EMBL/GenBank/DDBJ whole genome shotgun (WGS) entry which is preliminary data.</text>
</comment>
<evidence type="ECO:0000313" key="12">
    <source>
        <dbReference type="Proteomes" id="UP000032452"/>
    </source>
</evidence>
<dbReference type="PANTHER" id="PTHR24363:SF0">
    <property type="entry name" value="SERINE_THREONINE KINASE LIKE DOMAIN CONTAINING 1"/>
    <property type="match status" value="1"/>
</dbReference>
<dbReference type="CDD" id="cd14014">
    <property type="entry name" value="STKc_PknB_like"/>
    <property type="match status" value="1"/>
</dbReference>
<keyword evidence="5" id="KW-0418">Kinase</keyword>
<protein>
    <recommendedName>
        <fullName evidence="1">non-specific serine/threonine protein kinase</fullName>
        <ecNumber evidence="1">2.7.11.1</ecNumber>
    </recommendedName>
</protein>
<evidence type="ECO:0000259" key="10">
    <source>
        <dbReference type="PROSITE" id="PS50011"/>
    </source>
</evidence>
<dbReference type="Pfam" id="PF18933">
    <property type="entry name" value="PsbP_2"/>
    <property type="match status" value="1"/>
</dbReference>
<keyword evidence="9" id="KW-0472">Membrane</keyword>
<dbReference type="InterPro" id="IPR011009">
    <property type="entry name" value="Kinase-like_dom_sf"/>
</dbReference>
<feature type="domain" description="Protein kinase" evidence="10">
    <location>
        <begin position="10"/>
        <end position="270"/>
    </location>
</feature>
<dbReference type="GO" id="GO:0004674">
    <property type="term" value="F:protein serine/threonine kinase activity"/>
    <property type="evidence" value="ECO:0007669"/>
    <property type="project" value="UniProtKB-KW"/>
</dbReference>
<evidence type="ECO:0000256" key="3">
    <source>
        <dbReference type="ARBA" id="ARBA00022679"/>
    </source>
</evidence>
<dbReference type="SUPFAM" id="SSF56112">
    <property type="entry name" value="Protein kinase-like (PK-like)"/>
    <property type="match status" value="1"/>
</dbReference>
<comment type="catalytic activity">
    <reaction evidence="7">
        <text>L-threonyl-[protein] + ATP = O-phospho-L-threonyl-[protein] + ADP + H(+)</text>
        <dbReference type="Rhea" id="RHEA:46608"/>
        <dbReference type="Rhea" id="RHEA-COMP:11060"/>
        <dbReference type="Rhea" id="RHEA-COMP:11605"/>
        <dbReference type="ChEBI" id="CHEBI:15378"/>
        <dbReference type="ChEBI" id="CHEBI:30013"/>
        <dbReference type="ChEBI" id="CHEBI:30616"/>
        <dbReference type="ChEBI" id="CHEBI:61977"/>
        <dbReference type="ChEBI" id="CHEBI:456216"/>
        <dbReference type="EC" id="2.7.11.1"/>
    </reaction>
</comment>
<keyword evidence="4" id="KW-0547">Nucleotide-binding</keyword>
<dbReference type="Proteomes" id="UP000032452">
    <property type="component" value="Unassembled WGS sequence"/>
</dbReference>
<dbReference type="OrthoDB" id="468998at2"/>
<reference evidence="11 12" key="1">
    <citation type="submission" date="2015-02" db="EMBL/GenBank/DDBJ databases">
        <title>Draft genome of a novel marine cyanobacterium (Chroococcales) isolated from South Atlantic Ocean.</title>
        <authorList>
            <person name="Rigonato J."/>
            <person name="Alvarenga D.O."/>
            <person name="Branco L.H."/>
            <person name="Varani A.M."/>
            <person name="Brandini F.P."/>
            <person name="Fiore M.F."/>
        </authorList>
    </citation>
    <scope>NUCLEOTIDE SEQUENCE [LARGE SCALE GENOMIC DNA]</scope>
    <source>
        <strain evidence="11 12">CENA595</strain>
    </source>
</reference>
<evidence type="ECO:0000256" key="6">
    <source>
        <dbReference type="ARBA" id="ARBA00022840"/>
    </source>
</evidence>
<sequence>MIGKKLRGRYKIIQKLASGGFGNTYLSLDEDLPGSPQRVVKHLQPKNPDPRTLNVARRLFKQEAELLYRLKHEQIPQLYAYFEENGEFYLVEDYIEGEDLSKTELSPGKQLSEAEVIKLLQDILEVLAFVHQKNIIHRDLNPKNIIRRRQDGKLFLIDFGAVKEIQSLTTNEQGQTKATIIGTPGYMPSEQSSGHPRLSSDVYAVGAIAIQALTGIYPSQLLKDNNLELIWRDRVQVSPSLASIIDRMVSYHFNQRYPSAVEALEAIASLNDTKQSRFAAQSISPQKKRSPSYKKAVLFISFSVGLIAVLFGLKNLLVKESAINFAEYENRAYGITIQYPQTWDKQEISSIVTNEIVEFISPLEDSSDKFQEKLIITVENLSSPLSLDEYTKLSKQQISQQKDVKFISETISTLARRRAYSVVYTVVDDGDKLKRMEIWTLKNFKVYSIIYEAEADKYDRYLNTAEKTIKSLQLN</sequence>
<dbReference type="Gene3D" id="1.10.510.10">
    <property type="entry name" value="Transferase(Phosphotransferase) domain 1"/>
    <property type="match status" value="1"/>
</dbReference>
<evidence type="ECO:0000256" key="2">
    <source>
        <dbReference type="ARBA" id="ARBA00022527"/>
    </source>
</evidence>
<comment type="catalytic activity">
    <reaction evidence="8">
        <text>L-seryl-[protein] + ATP = O-phospho-L-seryl-[protein] + ADP + H(+)</text>
        <dbReference type="Rhea" id="RHEA:17989"/>
        <dbReference type="Rhea" id="RHEA-COMP:9863"/>
        <dbReference type="Rhea" id="RHEA-COMP:11604"/>
        <dbReference type="ChEBI" id="CHEBI:15378"/>
        <dbReference type="ChEBI" id="CHEBI:29999"/>
        <dbReference type="ChEBI" id="CHEBI:30616"/>
        <dbReference type="ChEBI" id="CHEBI:83421"/>
        <dbReference type="ChEBI" id="CHEBI:456216"/>
        <dbReference type="EC" id="2.7.11.1"/>
    </reaction>
</comment>
<dbReference type="InterPro" id="IPR000719">
    <property type="entry name" value="Prot_kinase_dom"/>
</dbReference>
<accession>A0A0D8ZZ10</accession>
<keyword evidence="6" id="KW-0067">ATP-binding</keyword>
<keyword evidence="2" id="KW-0723">Serine/threonine-protein kinase</keyword>
<evidence type="ECO:0000256" key="4">
    <source>
        <dbReference type="ARBA" id="ARBA00022741"/>
    </source>
</evidence>
<evidence type="ECO:0000256" key="8">
    <source>
        <dbReference type="ARBA" id="ARBA00048679"/>
    </source>
</evidence>
<dbReference type="PANTHER" id="PTHR24363">
    <property type="entry name" value="SERINE/THREONINE PROTEIN KINASE"/>
    <property type="match status" value="1"/>
</dbReference>
<proteinExistence type="predicted"/>
<dbReference type="GO" id="GO:0005524">
    <property type="term" value="F:ATP binding"/>
    <property type="evidence" value="ECO:0007669"/>
    <property type="project" value="UniProtKB-KW"/>
</dbReference>
<keyword evidence="3" id="KW-0808">Transferase</keyword>
<dbReference type="STRING" id="1618023.UH38_00110"/>
<dbReference type="Gene3D" id="3.40.1000.10">
    <property type="entry name" value="Mog1/PsbP, alpha/beta/alpha sandwich"/>
    <property type="match status" value="1"/>
</dbReference>
<keyword evidence="9" id="KW-0812">Transmembrane</keyword>
<dbReference type="EMBL" id="JYON01000001">
    <property type="protein sequence ID" value="KJH73647.1"/>
    <property type="molecule type" value="Genomic_DNA"/>
</dbReference>
<keyword evidence="12" id="KW-1185">Reference proteome</keyword>
<organism evidence="11 12">
    <name type="scientific">Aliterella atlantica CENA595</name>
    <dbReference type="NCBI Taxonomy" id="1618023"/>
    <lineage>
        <taxon>Bacteria</taxon>
        <taxon>Bacillati</taxon>
        <taxon>Cyanobacteriota</taxon>
        <taxon>Cyanophyceae</taxon>
        <taxon>Chroococcidiopsidales</taxon>
        <taxon>Aliterellaceae</taxon>
        <taxon>Aliterella</taxon>
    </lineage>
</organism>
<gene>
    <name evidence="11" type="ORF">UH38_00110</name>
</gene>
<evidence type="ECO:0000313" key="11">
    <source>
        <dbReference type="EMBL" id="KJH73647.1"/>
    </source>
</evidence>
<name>A0A0D8ZZ10_9CYAN</name>
<dbReference type="Pfam" id="PF00069">
    <property type="entry name" value="Pkinase"/>
    <property type="match status" value="1"/>
</dbReference>
<evidence type="ECO:0000256" key="9">
    <source>
        <dbReference type="SAM" id="Phobius"/>
    </source>
</evidence>
<evidence type="ECO:0000256" key="7">
    <source>
        <dbReference type="ARBA" id="ARBA00047899"/>
    </source>
</evidence>
<evidence type="ECO:0000256" key="5">
    <source>
        <dbReference type="ARBA" id="ARBA00022777"/>
    </source>
</evidence>
<keyword evidence="9" id="KW-1133">Transmembrane helix</keyword>
<dbReference type="EC" id="2.7.11.1" evidence="1"/>